<dbReference type="SUPFAM" id="SSF55874">
    <property type="entry name" value="ATPase domain of HSP90 chaperone/DNA topoisomerase II/histidine kinase"/>
    <property type="match status" value="1"/>
</dbReference>
<reference evidence="11 12" key="1">
    <citation type="submission" date="2019-01" db="EMBL/GenBank/DDBJ databases">
        <title>Draft genome sequence of Cellulomonas takizawaensis strain TKZ-21.</title>
        <authorList>
            <person name="Yamamura H."/>
            <person name="Hayashi T."/>
            <person name="Hamada M."/>
            <person name="Serisawa Y."/>
            <person name="Matsuyama K."/>
            <person name="Nakagawa Y."/>
            <person name="Otoguro M."/>
            <person name="Yanagida F."/>
            <person name="Hayakawa M."/>
        </authorList>
    </citation>
    <scope>NUCLEOTIDE SEQUENCE [LARGE SCALE GENOMIC DNA]</scope>
    <source>
        <strain evidence="11 12">NBRC12680</strain>
    </source>
</reference>
<dbReference type="GO" id="GO:0046983">
    <property type="term" value="F:protein dimerization activity"/>
    <property type="evidence" value="ECO:0007669"/>
    <property type="project" value="InterPro"/>
</dbReference>
<evidence type="ECO:0000256" key="2">
    <source>
        <dbReference type="ARBA" id="ARBA00012438"/>
    </source>
</evidence>
<dbReference type="InterPro" id="IPR036890">
    <property type="entry name" value="HATPase_C_sf"/>
</dbReference>
<keyword evidence="9" id="KW-0812">Transmembrane</keyword>
<name>A0A402DLI6_9CELL</name>
<proteinExistence type="predicted"/>
<dbReference type="InterPro" id="IPR050482">
    <property type="entry name" value="Sensor_HK_TwoCompSys"/>
</dbReference>
<evidence type="ECO:0000256" key="7">
    <source>
        <dbReference type="ARBA" id="ARBA00022840"/>
    </source>
</evidence>
<evidence type="ECO:0000313" key="11">
    <source>
        <dbReference type="EMBL" id="GCE74972.1"/>
    </source>
</evidence>
<dbReference type="RefSeq" id="WP_130779603.1">
    <property type="nucleotide sequence ID" value="NZ_BIMR01000003.1"/>
</dbReference>
<evidence type="ECO:0000256" key="1">
    <source>
        <dbReference type="ARBA" id="ARBA00000085"/>
    </source>
</evidence>
<feature type="transmembrane region" description="Helical" evidence="9">
    <location>
        <begin position="84"/>
        <end position="112"/>
    </location>
</feature>
<gene>
    <name evidence="11" type="ORF">CBZ_00280</name>
</gene>
<dbReference type="GO" id="GO:0005524">
    <property type="term" value="F:ATP binding"/>
    <property type="evidence" value="ECO:0007669"/>
    <property type="project" value="UniProtKB-KW"/>
</dbReference>
<dbReference type="Gene3D" id="3.30.565.10">
    <property type="entry name" value="Histidine kinase-like ATPase, C-terminal domain"/>
    <property type="match status" value="1"/>
</dbReference>
<feature type="transmembrane region" description="Helical" evidence="9">
    <location>
        <begin position="119"/>
        <end position="136"/>
    </location>
</feature>
<dbReference type="EC" id="2.7.13.3" evidence="2"/>
<keyword evidence="12" id="KW-1185">Reference proteome</keyword>
<dbReference type="Gene3D" id="1.20.5.1930">
    <property type="match status" value="1"/>
</dbReference>
<dbReference type="GO" id="GO:0016020">
    <property type="term" value="C:membrane"/>
    <property type="evidence" value="ECO:0007669"/>
    <property type="project" value="InterPro"/>
</dbReference>
<evidence type="ECO:0000256" key="9">
    <source>
        <dbReference type="SAM" id="Phobius"/>
    </source>
</evidence>
<keyword evidence="7" id="KW-0067">ATP-binding</keyword>
<protein>
    <recommendedName>
        <fullName evidence="2">histidine kinase</fullName>
        <ecNumber evidence="2">2.7.13.3</ecNumber>
    </recommendedName>
</protein>
<evidence type="ECO:0000259" key="10">
    <source>
        <dbReference type="Pfam" id="PF07730"/>
    </source>
</evidence>
<evidence type="ECO:0000256" key="5">
    <source>
        <dbReference type="ARBA" id="ARBA00022741"/>
    </source>
</evidence>
<keyword evidence="6" id="KW-0418">Kinase</keyword>
<keyword evidence="9" id="KW-1133">Transmembrane helix</keyword>
<evidence type="ECO:0000256" key="3">
    <source>
        <dbReference type="ARBA" id="ARBA00022553"/>
    </source>
</evidence>
<keyword evidence="9" id="KW-0472">Membrane</keyword>
<keyword evidence="3" id="KW-0597">Phosphoprotein</keyword>
<sequence length="420" mass="44360">MSRDAEQPTPDAWLHPRWRGWSRAWRYLLAGTTGAVAWLGQGVVVSAEAHPVPHADTVAAVMMLDLVLGAVALALLPLRRRYPLAVACVTTALTAVSVASVGAATFAVVSLATWRRRRWTVATVVVWTAATVYSTFVHLPRLLGTAEPTLTHLGDVALGIAVVAIVLATGHGIATRRALVASLHARAQAAEREQALAAEVAREAERTRIAREMHDVLAHRISLVALHAGALSYREDLTRAQVVETAETIASAAHAALAELRDVLGVLRDPLRPDEVAPPQPTLAELPALLAEARDTGADVRLDTGGLDPVALDAAAGRDAPGALAVSASRSAFRIVQEALTNARRHAPRQPVEVRIAGTPGEHLDVEVRNRAFATAAAGHRPGVGLVGLTERATLAGGTLEHGYQGDGTFLVHARLPWPA</sequence>
<dbReference type="CDD" id="cd16917">
    <property type="entry name" value="HATPase_UhpB-NarQ-NarX-like"/>
    <property type="match status" value="1"/>
</dbReference>
<feature type="transmembrane region" description="Helical" evidence="9">
    <location>
        <begin position="24"/>
        <end position="45"/>
    </location>
</feature>
<dbReference type="Pfam" id="PF07730">
    <property type="entry name" value="HisKA_3"/>
    <property type="match status" value="1"/>
</dbReference>
<evidence type="ECO:0000256" key="4">
    <source>
        <dbReference type="ARBA" id="ARBA00022679"/>
    </source>
</evidence>
<feature type="transmembrane region" description="Helical" evidence="9">
    <location>
        <begin position="57"/>
        <end position="78"/>
    </location>
</feature>
<dbReference type="Proteomes" id="UP000289954">
    <property type="component" value="Unassembled WGS sequence"/>
</dbReference>
<keyword evidence="8" id="KW-0902">Two-component regulatory system</keyword>
<feature type="transmembrane region" description="Helical" evidence="9">
    <location>
        <begin position="156"/>
        <end position="174"/>
    </location>
</feature>
<dbReference type="OrthoDB" id="227596at2"/>
<dbReference type="GO" id="GO:0000155">
    <property type="term" value="F:phosphorelay sensor kinase activity"/>
    <property type="evidence" value="ECO:0007669"/>
    <property type="project" value="InterPro"/>
</dbReference>
<evidence type="ECO:0000313" key="12">
    <source>
        <dbReference type="Proteomes" id="UP000289954"/>
    </source>
</evidence>
<organism evidence="11 12">
    <name type="scientific">Cellulomonas biazotea</name>
    <dbReference type="NCBI Taxonomy" id="1709"/>
    <lineage>
        <taxon>Bacteria</taxon>
        <taxon>Bacillati</taxon>
        <taxon>Actinomycetota</taxon>
        <taxon>Actinomycetes</taxon>
        <taxon>Micrococcales</taxon>
        <taxon>Cellulomonadaceae</taxon>
        <taxon>Cellulomonas</taxon>
    </lineage>
</organism>
<dbReference type="AlphaFoldDB" id="A0A402DLI6"/>
<dbReference type="EMBL" id="BIMR01000003">
    <property type="protein sequence ID" value="GCE74972.1"/>
    <property type="molecule type" value="Genomic_DNA"/>
</dbReference>
<accession>A0A402DLI6</accession>
<dbReference type="PANTHER" id="PTHR24421">
    <property type="entry name" value="NITRATE/NITRITE SENSOR PROTEIN NARX-RELATED"/>
    <property type="match status" value="1"/>
</dbReference>
<dbReference type="PANTHER" id="PTHR24421:SF10">
    <property type="entry name" value="NITRATE_NITRITE SENSOR PROTEIN NARQ"/>
    <property type="match status" value="1"/>
</dbReference>
<keyword evidence="4" id="KW-0808">Transferase</keyword>
<dbReference type="InterPro" id="IPR011712">
    <property type="entry name" value="Sig_transdc_His_kin_sub3_dim/P"/>
</dbReference>
<evidence type="ECO:0000256" key="6">
    <source>
        <dbReference type="ARBA" id="ARBA00022777"/>
    </source>
</evidence>
<keyword evidence="5" id="KW-0547">Nucleotide-binding</keyword>
<comment type="caution">
    <text evidence="11">The sequence shown here is derived from an EMBL/GenBank/DDBJ whole genome shotgun (WGS) entry which is preliminary data.</text>
</comment>
<comment type="catalytic activity">
    <reaction evidence="1">
        <text>ATP + protein L-histidine = ADP + protein N-phospho-L-histidine.</text>
        <dbReference type="EC" id="2.7.13.3"/>
    </reaction>
</comment>
<feature type="domain" description="Signal transduction histidine kinase subgroup 3 dimerisation and phosphoacceptor" evidence="10">
    <location>
        <begin position="205"/>
        <end position="270"/>
    </location>
</feature>
<evidence type="ECO:0000256" key="8">
    <source>
        <dbReference type="ARBA" id="ARBA00023012"/>
    </source>
</evidence>